<organism evidence="2 3">
    <name type="scientific">Polaribacter cellanae</name>
    <dbReference type="NCBI Taxonomy" id="2818493"/>
    <lineage>
        <taxon>Bacteria</taxon>
        <taxon>Pseudomonadati</taxon>
        <taxon>Bacteroidota</taxon>
        <taxon>Flavobacteriia</taxon>
        <taxon>Flavobacteriales</taxon>
        <taxon>Flavobacteriaceae</taxon>
    </lineage>
</organism>
<dbReference type="EMBL" id="CP071869">
    <property type="protein sequence ID" value="QTE21414.1"/>
    <property type="molecule type" value="Genomic_DNA"/>
</dbReference>
<sequence>MKSRKNIQILGFLFLSILASSCGHKEEKYHSVNDRIKVEGKNYHGTSISSEAFLGDGEFVEITEGEHTFLIPERKGKIKLYACIECHSKPLKELQGKVIKKAHWNIELNHANSNTMNCATCHNSKDMNSLKSITGNKIDFNKSYQLCNQCHTKQFEDWKGGAHGKRIGGWAPPRASMTCVNCHNPHKPHIESRWPSRFNTQTEKERK</sequence>
<dbReference type="RefSeq" id="WP_208076972.1">
    <property type="nucleotide sequence ID" value="NZ_CP071869.1"/>
</dbReference>
<dbReference type="AlphaFoldDB" id="A0A975CML6"/>
<evidence type="ECO:0000256" key="1">
    <source>
        <dbReference type="ARBA" id="ARBA00022729"/>
    </source>
</evidence>
<dbReference type="KEGG" id="pcea:J3359_11320"/>
<dbReference type="Gene3D" id="1.10.1130.10">
    <property type="entry name" value="Flavocytochrome C3, Chain A"/>
    <property type="match status" value="1"/>
</dbReference>
<evidence type="ECO:0000313" key="2">
    <source>
        <dbReference type="EMBL" id="QTE21414.1"/>
    </source>
</evidence>
<keyword evidence="1" id="KW-0732">Signal</keyword>
<evidence type="ECO:0000313" key="3">
    <source>
        <dbReference type="Proteomes" id="UP000663920"/>
    </source>
</evidence>
<gene>
    <name evidence="2" type="ORF">J3359_11320</name>
</gene>
<reference evidence="2 3" key="1">
    <citation type="submission" date="2021-03" db="EMBL/GenBank/DDBJ databases">
        <title>Complete genome of Polaribacter_sp.SM13.</title>
        <authorList>
            <person name="Jeong S.W."/>
            <person name="Bae J.W."/>
        </authorList>
    </citation>
    <scope>NUCLEOTIDE SEQUENCE [LARGE SCALE GENOMIC DNA]</scope>
    <source>
        <strain evidence="2 3">SM13</strain>
    </source>
</reference>
<dbReference type="Proteomes" id="UP000663920">
    <property type="component" value="Chromosome"/>
</dbReference>
<dbReference type="Gene3D" id="1.10.287.3080">
    <property type="match status" value="1"/>
</dbReference>
<dbReference type="PROSITE" id="PS51257">
    <property type="entry name" value="PROKAR_LIPOPROTEIN"/>
    <property type="match status" value="1"/>
</dbReference>
<dbReference type="PANTHER" id="PTHR35038">
    <property type="entry name" value="DISSIMILATORY SULFITE REDUCTASE SIRA"/>
    <property type="match status" value="1"/>
</dbReference>
<dbReference type="InterPro" id="IPR051829">
    <property type="entry name" value="Multiheme_Cytochr_ET"/>
</dbReference>
<protein>
    <submittedName>
        <fullName evidence="2">Cytochrome C</fullName>
    </submittedName>
</protein>
<proteinExistence type="predicted"/>
<name>A0A975CML6_9FLAO</name>
<accession>A0A975CML6</accession>
<dbReference type="SUPFAM" id="SSF48695">
    <property type="entry name" value="Multiheme cytochromes"/>
    <property type="match status" value="1"/>
</dbReference>
<keyword evidence="3" id="KW-1185">Reference proteome</keyword>
<dbReference type="InterPro" id="IPR036280">
    <property type="entry name" value="Multihaem_cyt_sf"/>
</dbReference>